<organism evidence="6 7">
    <name type="scientific">Cupriavidus taiwanensis</name>
    <dbReference type="NCBI Taxonomy" id="164546"/>
    <lineage>
        <taxon>Bacteria</taxon>
        <taxon>Pseudomonadati</taxon>
        <taxon>Pseudomonadota</taxon>
        <taxon>Betaproteobacteria</taxon>
        <taxon>Burkholderiales</taxon>
        <taxon>Burkholderiaceae</taxon>
        <taxon>Cupriavidus</taxon>
    </lineage>
</organism>
<comment type="subcellular location">
    <subcellularLocation>
        <location evidence="1">Membrane</location>
        <topology evidence="1">Multi-pass membrane protein</topology>
    </subcellularLocation>
</comment>
<evidence type="ECO:0000256" key="5">
    <source>
        <dbReference type="SAM" id="Phobius"/>
    </source>
</evidence>
<dbReference type="Gene3D" id="1.20.1280.290">
    <property type="match status" value="1"/>
</dbReference>
<feature type="transmembrane region" description="Helical" evidence="5">
    <location>
        <begin position="65"/>
        <end position="82"/>
    </location>
</feature>
<dbReference type="NCBIfam" id="NF037968">
    <property type="entry name" value="SemiSWEET_2"/>
    <property type="match status" value="1"/>
</dbReference>
<keyword evidence="2 5" id="KW-0812">Transmembrane</keyword>
<reference evidence="6 7" key="1">
    <citation type="submission" date="2018-01" db="EMBL/GenBank/DDBJ databases">
        <authorList>
            <person name="Clerissi C."/>
        </authorList>
    </citation>
    <scope>NUCLEOTIDE SEQUENCE [LARGE SCALE GENOMIC DNA]</scope>
    <source>
        <strain evidence="6">Cupriavidus taiwanensis STM 3521</strain>
    </source>
</reference>
<comment type="caution">
    <text evidence="6">The sequence shown here is derived from an EMBL/GenBank/DDBJ whole genome shotgun (WGS) entry which is preliminary data.</text>
</comment>
<evidence type="ECO:0000313" key="7">
    <source>
        <dbReference type="Proteomes" id="UP000256297"/>
    </source>
</evidence>
<keyword evidence="3 5" id="KW-1133">Transmembrane helix</keyword>
<dbReference type="InterPro" id="IPR047662">
    <property type="entry name" value="SemiSWEET"/>
</dbReference>
<dbReference type="GO" id="GO:0051119">
    <property type="term" value="F:sugar transmembrane transporter activity"/>
    <property type="evidence" value="ECO:0007669"/>
    <property type="project" value="InterPro"/>
</dbReference>
<evidence type="ECO:0008006" key="8">
    <source>
        <dbReference type="Google" id="ProtNLM"/>
    </source>
</evidence>
<evidence type="ECO:0000313" key="6">
    <source>
        <dbReference type="EMBL" id="SOY44376.1"/>
    </source>
</evidence>
<evidence type="ECO:0000256" key="3">
    <source>
        <dbReference type="ARBA" id="ARBA00022989"/>
    </source>
</evidence>
<dbReference type="RefSeq" id="WP_116336799.1">
    <property type="nucleotide sequence ID" value="NZ_LT976856.1"/>
</dbReference>
<gene>
    <name evidence="6" type="ORF">CBM2589_B120339</name>
</gene>
<dbReference type="Pfam" id="PF04193">
    <property type="entry name" value="PQ-loop"/>
    <property type="match status" value="1"/>
</dbReference>
<protein>
    <recommendedName>
        <fullName evidence="8">MtN3 and saliva related transmembrane protein</fullName>
    </recommendedName>
</protein>
<evidence type="ECO:0000256" key="2">
    <source>
        <dbReference type="ARBA" id="ARBA00022692"/>
    </source>
</evidence>
<name>A0A975ZY82_9BURK</name>
<feature type="transmembrane region" description="Helical" evidence="5">
    <location>
        <begin position="39"/>
        <end position="59"/>
    </location>
</feature>
<sequence length="103" mass="11235">MVALNLLDGVGMVAAALTTGAFVPQLLKIWRSRSAADISYGMYIAFITGVLLWLGYGVAIESMPMVVSNAAILLQAIAVLVLKRRFEAQDPTPVIRVSPYRRR</sequence>
<evidence type="ECO:0000256" key="4">
    <source>
        <dbReference type="ARBA" id="ARBA00023136"/>
    </source>
</evidence>
<accession>A0A975ZY82</accession>
<keyword evidence="4 5" id="KW-0472">Membrane</keyword>
<feature type="transmembrane region" description="Helical" evidence="5">
    <location>
        <begin position="6"/>
        <end position="27"/>
    </location>
</feature>
<proteinExistence type="predicted"/>
<dbReference type="InterPro" id="IPR006603">
    <property type="entry name" value="PQ-loop_rpt"/>
</dbReference>
<dbReference type="Proteomes" id="UP000256297">
    <property type="component" value="Chromosome CBM2589_b"/>
</dbReference>
<evidence type="ECO:0000256" key="1">
    <source>
        <dbReference type="ARBA" id="ARBA00004141"/>
    </source>
</evidence>
<dbReference type="EMBL" id="OFSP01000004">
    <property type="protein sequence ID" value="SOY44376.1"/>
    <property type="molecule type" value="Genomic_DNA"/>
</dbReference>
<dbReference type="AlphaFoldDB" id="A0A975ZY82"/>
<dbReference type="GO" id="GO:0016020">
    <property type="term" value="C:membrane"/>
    <property type="evidence" value="ECO:0007669"/>
    <property type="project" value="UniProtKB-SubCell"/>
</dbReference>